<keyword evidence="6" id="KW-1185">Reference proteome</keyword>
<evidence type="ECO:0000313" key="6">
    <source>
        <dbReference type="Proteomes" id="UP000092584"/>
    </source>
</evidence>
<dbReference type="Pfam" id="PF22725">
    <property type="entry name" value="GFO_IDH_MocA_C3"/>
    <property type="match status" value="1"/>
</dbReference>
<feature type="domain" description="GFO/IDH/MocA-like oxidoreductase" evidence="4">
    <location>
        <begin position="137"/>
        <end position="234"/>
    </location>
</feature>
<protein>
    <submittedName>
        <fullName evidence="5">Oxidoreductase</fullName>
    </submittedName>
</protein>
<dbReference type="PANTHER" id="PTHR22604">
    <property type="entry name" value="OXIDOREDUCTASES"/>
    <property type="match status" value="1"/>
</dbReference>
<dbReference type="KEGG" id="pob:LPB03_16025"/>
<comment type="similarity">
    <text evidence="1">Belongs to the Gfo/Idh/MocA family.</text>
</comment>
<comment type="caution">
    <text evidence="5">The sequence shown here is derived from an EMBL/GenBank/DDBJ whole genome shotgun (WGS) entry which is preliminary data.</text>
</comment>
<dbReference type="GO" id="GO:0016491">
    <property type="term" value="F:oxidoreductase activity"/>
    <property type="evidence" value="ECO:0007669"/>
    <property type="project" value="UniProtKB-KW"/>
</dbReference>
<keyword evidence="2" id="KW-0560">Oxidoreductase</keyword>
<proteinExistence type="inferred from homology"/>
<evidence type="ECO:0000256" key="1">
    <source>
        <dbReference type="ARBA" id="ARBA00010928"/>
    </source>
</evidence>
<dbReference type="STRING" id="1774273.LPB03_16025"/>
<dbReference type="AlphaFoldDB" id="A0A1B8TNZ9"/>
<reference evidence="6" key="1">
    <citation type="submission" date="2016-02" db="EMBL/GenBank/DDBJ databases">
        <authorList>
            <person name="Shin S.-K."/>
            <person name="Yi H."/>
            <person name="Kim E."/>
        </authorList>
    </citation>
    <scope>NUCLEOTIDE SEQUENCE [LARGE SCALE GENOMIC DNA]</scope>
    <source>
        <strain evidence="6">LPB0003</strain>
    </source>
</reference>
<dbReference type="GO" id="GO:0000166">
    <property type="term" value="F:nucleotide binding"/>
    <property type="evidence" value="ECO:0007669"/>
    <property type="project" value="InterPro"/>
</dbReference>
<dbReference type="InterPro" id="IPR036291">
    <property type="entry name" value="NAD(P)-bd_dom_sf"/>
</dbReference>
<dbReference type="PANTHER" id="PTHR22604:SF105">
    <property type="entry name" value="TRANS-1,2-DIHYDROBENZENE-1,2-DIOL DEHYDROGENASE"/>
    <property type="match status" value="1"/>
</dbReference>
<evidence type="ECO:0000256" key="2">
    <source>
        <dbReference type="ARBA" id="ARBA00023002"/>
    </source>
</evidence>
<dbReference type="SUPFAM" id="SSF55347">
    <property type="entry name" value="Glyceraldehyde-3-phosphate dehydrogenase-like, C-terminal domain"/>
    <property type="match status" value="1"/>
</dbReference>
<dbReference type="Gene3D" id="3.40.50.720">
    <property type="entry name" value="NAD(P)-binding Rossmann-like Domain"/>
    <property type="match status" value="1"/>
</dbReference>
<dbReference type="RefSeq" id="WP_065320643.1">
    <property type="nucleotide sequence ID" value="NZ_CP017477.1"/>
</dbReference>
<feature type="domain" description="Gfo/Idh/MocA-like oxidoreductase N-terminal" evidence="3">
    <location>
        <begin position="6"/>
        <end position="122"/>
    </location>
</feature>
<dbReference type="InterPro" id="IPR050984">
    <property type="entry name" value="Gfo/Idh/MocA_domain"/>
</dbReference>
<accession>A0A1B8TNZ9</accession>
<evidence type="ECO:0000259" key="4">
    <source>
        <dbReference type="Pfam" id="PF22725"/>
    </source>
</evidence>
<dbReference type="Gene3D" id="3.30.360.10">
    <property type="entry name" value="Dihydrodipicolinate Reductase, domain 2"/>
    <property type="match status" value="1"/>
</dbReference>
<dbReference type="EMBL" id="LSFM01000027">
    <property type="protein sequence ID" value="OBY61309.1"/>
    <property type="molecule type" value="Genomic_DNA"/>
</dbReference>
<dbReference type="InterPro" id="IPR000683">
    <property type="entry name" value="Gfo/Idh/MocA-like_OxRdtase_N"/>
</dbReference>
<dbReference type="SUPFAM" id="SSF51735">
    <property type="entry name" value="NAD(P)-binding Rossmann-fold domains"/>
    <property type="match status" value="1"/>
</dbReference>
<name>A0A1B8TNZ9_9FLAO</name>
<organism evidence="5 6">
    <name type="scientific">Polaribacter vadi</name>
    <dbReference type="NCBI Taxonomy" id="1774273"/>
    <lineage>
        <taxon>Bacteria</taxon>
        <taxon>Pseudomonadati</taxon>
        <taxon>Bacteroidota</taxon>
        <taxon>Flavobacteriia</taxon>
        <taxon>Flavobacteriales</taxon>
        <taxon>Flavobacteriaceae</taxon>
    </lineage>
</organism>
<dbReference type="Proteomes" id="UP000092584">
    <property type="component" value="Unassembled WGS sequence"/>
</dbReference>
<gene>
    <name evidence="5" type="ORF">LPB3_15970</name>
</gene>
<dbReference type="InterPro" id="IPR055170">
    <property type="entry name" value="GFO_IDH_MocA-like_dom"/>
</dbReference>
<evidence type="ECO:0000313" key="5">
    <source>
        <dbReference type="EMBL" id="OBY61309.1"/>
    </source>
</evidence>
<dbReference type="Pfam" id="PF01408">
    <property type="entry name" value="GFO_IDH_MocA"/>
    <property type="match status" value="1"/>
</dbReference>
<dbReference type="OrthoDB" id="9815825at2"/>
<evidence type="ECO:0000259" key="3">
    <source>
        <dbReference type="Pfam" id="PF01408"/>
    </source>
</evidence>
<sequence length="323" mass="36675">MENKTIKWGIIGLGKIANKFATDLATIEDAELVAVASRSQENANDFAKKYNAKKAYNSYEALAKDPDIDAVYIATPHSFHKEHSILCLQNKKAVLCEKPFAMNLQDVSEMIAVAKENNTLLMEALWTYFLPHYDFVLEIIQQEKFGKLQELKADFGFYTPYNTDSRVFKKEVGGGSLLDIGIYPIFAALSTLGKPKNIKAEATFFENGADSSCSIIFEYENAKAHLKSTLLENTPTEAIFTFEKAIVKINTKFHEPSTVTIIKNNKEETIDFGYETIGYSYETEHFNHLIRKNKKESNIMTFEFSKDLMQTLDDVRKVIGLEY</sequence>